<dbReference type="SUPFAM" id="SSF75620">
    <property type="entry name" value="Release factor"/>
    <property type="match status" value="1"/>
</dbReference>
<dbReference type="Gene3D" id="3.30.70.1660">
    <property type="match status" value="1"/>
</dbReference>
<dbReference type="AlphaFoldDB" id="A0A381P448"/>
<evidence type="ECO:0000259" key="4">
    <source>
        <dbReference type="PROSITE" id="PS00745"/>
    </source>
</evidence>
<feature type="domain" description="Prokaryotic-type class I peptide chain release factors" evidence="4">
    <location>
        <begin position="243"/>
        <end position="259"/>
    </location>
</feature>
<keyword evidence="2" id="KW-0648">Protein biosynthesis</keyword>
<dbReference type="Gene3D" id="1.20.58.410">
    <property type="entry name" value="Release factor"/>
    <property type="match status" value="1"/>
</dbReference>
<protein>
    <recommendedName>
        <fullName evidence="4">Prokaryotic-type class I peptide chain release factors domain-containing protein</fullName>
    </recommendedName>
</protein>
<dbReference type="Gene3D" id="3.30.160.20">
    <property type="match status" value="1"/>
</dbReference>
<proteinExistence type="inferred from homology"/>
<evidence type="ECO:0000256" key="3">
    <source>
        <dbReference type="SAM" id="Coils"/>
    </source>
</evidence>
<dbReference type="PROSITE" id="PS00745">
    <property type="entry name" value="RF_PROK_I"/>
    <property type="match status" value="1"/>
</dbReference>
<dbReference type="PANTHER" id="PTHR43116:SF3">
    <property type="entry name" value="CLASS I PEPTIDE CHAIN RELEASE FACTOR"/>
    <property type="match status" value="1"/>
</dbReference>
<gene>
    <name evidence="5" type="ORF">METZ01_LOCUS13842</name>
</gene>
<dbReference type="PANTHER" id="PTHR43116">
    <property type="entry name" value="PEPTIDE CHAIN RELEASE FACTOR 2"/>
    <property type="match status" value="1"/>
</dbReference>
<keyword evidence="3" id="KW-0175">Coiled coil</keyword>
<dbReference type="GO" id="GO:0016149">
    <property type="term" value="F:translation release factor activity, codon specific"/>
    <property type="evidence" value="ECO:0007669"/>
    <property type="project" value="InterPro"/>
</dbReference>
<accession>A0A381P448</accession>
<evidence type="ECO:0000256" key="2">
    <source>
        <dbReference type="ARBA" id="ARBA00022917"/>
    </source>
</evidence>
<dbReference type="Pfam" id="PF03462">
    <property type="entry name" value="PCRF"/>
    <property type="match status" value="1"/>
</dbReference>
<dbReference type="HAMAP" id="MF_00094">
    <property type="entry name" value="Rel_fac_2"/>
    <property type="match status" value="1"/>
</dbReference>
<dbReference type="InterPro" id="IPR005139">
    <property type="entry name" value="PCRF"/>
</dbReference>
<name>A0A381P448_9ZZZZ</name>
<sequence length="371" mass="41646">MRDNSETFEELGRRVTEAHTYLRIEQAREEITQLESRAASPDLWDDQDEARKITGRLANVRDDIERWEKVRSEVDDATTLDLLAREEGDESLAEEIDLAISSISNQLDDIELLALFSGEHDENDAVCEVHSGAGGTDACDWAEMVLRMYLRWAESKGFDVEIQEATDGGEAGISSATFIVKGRFAFGFLQAERGVHRLVRISPFDAQARRHTAFCSLSAVPFFDDVSSEVTIDEKDLRIDTYRSSGAGGQHVNVTDSAVRITHLPTGTVVACQNERSQHQNKDRAMQMLAAKLADLQRQEREAELNALAGEQRDVAWGSQIRSYVLHPYQQVKDLRSNLELGNVDAVLDGDLDALMEAFLQWQRSQREVDS</sequence>
<dbReference type="InterPro" id="IPR000352">
    <property type="entry name" value="Pep_chain_release_fac_I"/>
</dbReference>
<feature type="coiled-coil region" evidence="3">
    <location>
        <begin position="279"/>
        <end position="313"/>
    </location>
</feature>
<evidence type="ECO:0000313" key="5">
    <source>
        <dbReference type="EMBL" id="SUZ60988.1"/>
    </source>
</evidence>
<dbReference type="FunFam" id="3.30.160.20:FF:000010">
    <property type="entry name" value="Peptide chain release factor 2"/>
    <property type="match status" value="1"/>
</dbReference>
<evidence type="ECO:0000256" key="1">
    <source>
        <dbReference type="ARBA" id="ARBA00010835"/>
    </source>
</evidence>
<reference evidence="5" key="1">
    <citation type="submission" date="2018-05" db="EMBL/GenBank/DDBJ databases">
        <authorList>
            <person name="Lanie J.A."/>
            <person name="Ng W.-L."/>
            <person name="Kazmierczak K.M."/>
            <person name="Andrzejewski T.M."/>
            <person name="Davidsen T.M."/>
            <person name="Wayne K.J."/>
            <person name="Tettelin H."/>
            <person name="Glass J.I."/>
            <person name="Rusch D."/>
            <person name="Podicherti R."/>
            <person name="Tsui H.-C.T."/>
            <person name="Winkler M.E."/>
        </authorList>
    </citation>
    <scope>NUCLEOTIDE SEQUENCE</scope>
</reference>
<comment type="similarity">
    <text evidence="1">Belongs to the prokaryotic/mitochondrial release factor family.</text>
</comment>
<dbReference type="SMART" id="SM00937">
    <property type="entry name" value="PCRF"/>
    <property type="match status" value="1"/>
</dbReference>
<dbReference type="GO" id="GO:0005737">
    <property type="term" value="C:cytoplasm"/>
    <property type="evidence" value="ECO:0007669"/>
    <property type="project" value="InterPro"/>
</dbReference>
<dbReference type="NCBIfam" id="TIGR00020">
    <property type="entry name" value="prfB"/>
    <property type="match status" value="1"/>
</dbReference>
<dbReference type="Pfam" id="PF00472">
    <property type="entry name" value="RF-1"/>
    <property type="match status" value="1"/>
</dbReference>
<dbReference type="InterPro" id="IPR045853">
    <property type="entry name" value="Pep_chain_release_fac_I_sf"/>
</dbReference>
<dbReference type="EMBL" id="UINC01000777">
    <property type="protein sequence ID" value="SUZ60988.1"/>
    <property type="molecule type" value="Genomic_DNA"/>
</dbReference>
<dbReference type="InterPro" id="IPR004374">
    <property type="entry name" value="PrfB"/>
</dbReference>
<organism evidence="5">
    <name type="scientific">marine metagenome</name>
    <dbReference type="NCBI Taxonomy" id="408172"/>
    <lineage>
        <taxon>unclassified sequences</taxon>
        <taxon>metagenomes</taxon>
        <taxon>ecological metagenomes</taxon>
    </lineage>
</organism>